<sequence length="163" mass="17948">LKAIGLVQRWLLNYSQWLPKHNHAVFLTKYDLLASKGDSSTQGMAYVGTMCHIGDSVSIVEDIGGMATAIVAIHEIVHSLGAYHDGINLSEDCDERMNYIMAPLISGSEDEQKFSNSFKLSKCSIRQIEMFLASLPGELITKQRQCAISFGSHYGICAVSLTF</sequence>
<dbReference type="PANTHER" id="PTHR11905">
    <property type="entry name" value="ADAM A DISINTEGRIN AND METALLOPROTEASE DOMAIN"/>
    <property type="match status" value="1"/>
</dbReference>
<comment type="caution">
    <text evidence="1">Lacks conserved residue(s) required for the propagation of feature annotation.</text>
</comment>
<dbReference type="PANTHER" id="PTHR11905:SF159">
    <property type="entry name" value="ADAM METALLOPROTEASE"/>
    <property type="match status" value="1"/>
</dbReference>
<dbReference type="InterPro" id="IPR001590">
    <property type="entry name" value="Peptidase_M12B"/>
</dbReference>
<reference evidence="4" key="1">
    <citation type="submission" date="2017-02" db="UniProtKB">
        <authorList>
            <consortium name="WormBaseParasite"/>
        </authorList>
    </citation>
    <scope>IDENTIFICATION</scope>
</reference>
<dbReference type="Gene3D" id="3.40.390.10">
    <property type="entry name" value="Collagenase (Catalytic Domain)"/>
    <property type="match status" value="1"/>
</dbReference>
<feature type="binding site" evidence="1">
    <location>
        <position position="84"/>
    </location>
    <ligand>
        <name>Zn(2+)</name>
        <dbReference type="ChEBI" id="CHEBI:29105"/>
        <note>catalytic</note>
    </ligand>
</feature>
<feature type="binding site" evidence="1">
    <location>
        <position position="74"/>
    </location>
    <ligand>
        <name>Zn(2+)</name>
        <dbReference type="ChEBI" id="CHEBI:29105"/>
        <note>catalytic</note>
    </ligand>
</feature>
<keyword evidence="1" id="KW-0479">Metal-binding</keyword>
<dbReference type="AlphaFoldDB" id="A0A0N4UCM9"/>
<dbReference type="GO" id="GO:0004222">
    <property type="term" value="F:metalloendopeptidase activity"/>
    <property type="evidence" value="ECO:0007669"/>
    <property type="project" value="InterPro"/>
</dbReference>
<evidence type="ECO:0000259" key="2">
    <source>
        <dbReference type="PROSITE" id="PS50215"/>
    </source>
</evidence>
<feature type="binding site" evidence="1">
    <location>
        <position position="78"/>
    </location>
    <ligand>
        <name>Zn(2+)</name>
        <dbReference type="ChEBI" id="CHEBI:29105"/>
        <note>catalytic</note>
    </ligand>
</feature>
<dbReference type="GO" id="GO:0046872">
    <property type="term" value="F:metal ion binding"/>
    <property type="evidence" value="ECO:0007669"/>
    <property type="project" value="UniProtKB-KW"/>
</dbReference>
<proteinExistence type="predicted"/>
<accession>A0A0N4UCM9</accession>
<dbReference type="WBParaSite" id="DME_0000503001-mRNA-1">
    <property type="protein sequence ID" value="DME_0000503001-mRNA-1"/>
    <property type="gene ID" value="DME_0000503001"/>
</dbReference>
<dbReference type="PROSITE" id="PS50215">
    <property type="entry name" value="ADAM_MEPRO"/>
    <property type="match status" value="1"/>
</dbReference>
<evidence type="ECO:0000313" key="4">
    <source>
        <dbReference type="WBParaSite" id="DME_0000503001-mRNA-1"/>
    </source>
</evidence>
<feature type="active site" evidence="1">
    <location>
        <position position="75"/>
    </location>
</feature>
<organism evidence="3 4">
    <name type="scientific">Dracunculus medinensis</name>
    <name type="common">Guinea worm</name>
    <dbReference type="NCBI Taxonomy" id="318479"/>
    <lineage>
        <taxon>Eukaryota</taxon>
        <taxon>Metazoa</taxon>
        <taxon>Ecdysozoa</taxon>
        <taxon>Nematoda</taxon>
        <taxon>Chromadorea</taxon>
        <taxon>Rhabditida</taxon>
        <taxon>Spirurina</taxon>
        <taxon>Dracunculoidea</taxon>
        <taxon>Dracunculidae</taxon>
        <taxon>Dracunculus</taxon>
    </lineage>
</organism>
<dbReference type="SUPFAM" id="SSF55486">
    <property type="entry name" value="Metalloproteases ('zincins'), catalytic domain"/>
    <property type="match status" value="1"/>
</dbReference>
<dbReference type="InterPro" id="IPR024079">
    <property type="entry name" value="MetalloPept_cat_dom_sf"/>
</dbReference>
<protein>
    <submittedName>
        <fullName evidence="4">Peptidase M12B domain-containing protein</fullName>
    </submittedName>
</protein>
<evidence type="ECO:0000256" key="1">
    <source>
        <dbReference type="PROSITE-ProRule" id="PRU00276"/>
    </source>
</evidence>
<keyword evidence="1" id="KW-0862">Zinc</keyword>
<evidence type="ECO:0000313" key="3">
    <source>
        <dbReference type="Proteomes" id="UP000038040"/>
    </source>
</evidence>
<dbReference type="GO" id="GO:0006508">
    <property type="term" value="P:proteolysis"/>
    <property type="evidence" value="ECO:0007669"/>
    <property type="project" value="InterPro"/>
</dbReference>
<dbReference type="Pfam" id="PF01421">
    <property type="entry name" value="Reprolysin"/>
    <property type="match status" value="1"/>
</dbReference>
<name>A0A0N4UCM9_DRAME</name>
<dbReference type="Proteomes" id="UP000038040">
    <property type="component" value="Unplaced"/>
</dbReference>
<feature type="domain" description="Peptidase M12B" evidence="2">
    <location>
        <begin position="1"/>
        <end position="144"/>
    </location>
</feature>